<dbReference type="EMBL" id="ODYU01011591">
    <property type="protein sequence ID" value="SOQ57426.1"/>
    <property type="molecule type" value="Genomic_DNA"/>
</dbReference>
<gene>
    <name evidence="1" type="ORF">SFRICE_014816</name>
</gene>
<evidence type="ECO:0000313" key="1">
    <source>
        <dbReference type="EMBL" id="SOQ57426.1"/>
    </source>
</evidence>
<reference evidence="1" key="1">
    <citation type="submission" date="2016-07" db="EMBL/GenBank/DDBJ databases">
        <authorList>
            <person name="Bretaudeau A."/>
        </authorList>
    </citation>
    <scope>NUCLEOTIDE SEQUENCE</scope>
    <source>
        <strain evidence="1">Rice</strain>
        <tissue evidence="1">Whole body</tissue>
    </source>
</reference>
<organism evidence="1">
    <name type="scientific">Spodoptera frugiperda</name>
    <name type="common">Fall armyworm</name>
    <dbReference type="NCBI Taxonomy" id="7108"/>
    <lineage>
        <taxon>Eukaryota</taxon>
        <taxon>Metazoa</taxon>
        <taxon>Ecdysozoa</taxon>
        <taxon>Arthropoda</taxon>
        <taxon>Hexapoda</taxon>
        <taxon>Insecta</taxon>
        <taxon>Pterygota</taxon>
        <taxon>Neoptera</taxon>
        <taxon>Endopterygota</taxon>
        <taxon>Lepidoptera</taxon>
        <taxon>Glossata</taxon>
        <taxon>Ditrysia</taxon>
        <taxon>Noctuoidea</taxon>
        <taxon>Noctuidae</taxon>
        <taxon>Amphipyrinae</taxon>
        <taxon>Spodoptera</taxon>
    </lineage>
</organism>
<accession>A0A2H1WWT3</accession>
<dbReference type="PROSITE" id="PS51257">
    <property type="entry name" value="PROKAR_LIPOPROTEIN"/>
    <property type="match status" value="1"/>
</dbReference>
<dbReference type="AlphaFoldDB" id="A0A2H1WWT3"/>
<protein>
    <submittedName>
        <fullName evidence="1">SFRICE_014816</fullName>
    </submittedName>
</protein>
<proteinExistence type="predicted"/>
<sequence length="286" mass="32276">MVCAKNRVNELGDRYQFVISYFDYTLWCGGWATGCRATGSGFVFRTEKLFVFSTNCCFGFECHDFLLCRGCVYKHTISHAHDTQTRNNNLWITQRVVPCGNRTRDTLHGSQLPSHRASRAAASDSSDTLMFSRGDCSDATTDQTRRLVRLGDWSDAATGQTRRLFRRGDCSDATTDQTRRLDNQRFANGIYRRPNYPSSQSSQSPIPNNPYIPNPQNTGNALVTPLVFRVPMGGNDCLLSVRTHSCSAEVGHALDPPQRPIRPDFGEEMKITRFNVCFVEIMVLDY</sequence>
<name>A0A2H1WWT3_SPOFR</name>